<feature type="compositionally biased region" description="Polar residues" evidence="1">
    <location>
        <begin position="198"/>
        <end position="209"/>
    </location>
</feature>
<keyword evidence="3" id="KW-0808">Transferase</keyword>
<feature type="compositionally biased region" description="Low complexity" evidence="1">
    <location>
        <begin position="187"/>
        <end position="197"/>
    </location>
</feature>
<comment type="caution">
    <text evidence="3">The sequence shown here is derived from an EMBL/GenBank/DDBJ whole genome shotgun (WGS) entry which is preliminary data.</text>
</comment>
<name>A0A841SUD0_9BACL</name>
<protein>
    <submittedName>
        <fullName evidence="3">GNAT family N-acetyltransferase</fullName>
    </submittedName>
</protein>
<dbReference type="PROSITE" id="PS51186">
    <property type="entry name" value="GNAT"/>
    <property type="match status" value="1"/>
</dbReference>
<organism evidence="3 4">
    <name type="scientific">Cohnella thailandensis</name>
    <dbReference type="NCBI Taxonomy" id="557557"/>
    <lineage>
        <taxon>Bacteria</taxon>
        <taxon>Bacillati</taxon>
        <taxon>Bacillota</taxon>
        <taxon>Bacilli</taxon>
        <taxon>Bacillales</taxon>
        <taxon>Paenibacillaceae</taxon>
        <taxon>Cohnella</taxon>
    </lineage>
</organism>
<dbReference type="GO" id="GO:0016747">
    <property type="term" value="F:acyltransferase activity, transferring groups other than amino-acyl groups"/>
    <property type="evidence" value="ECO:0007669"/>
    <property type="project" value="InterPro"/>
</dbReference>
<dbReference type="Pfam" id="PF00583">
    <property type="entry name" value="Acetyltransf_1"/>
    <property type="match status" value="1"/>
</dbReference>
<feature type="compositionally biased region" description="Polar residues" evidence="1">
    <location>
        <begin position="229"/>
        <end position="239"/>
    </location>
</feature>
<dbReference type="EMBL" id="JACJVQ010000005">
    <property type="protein sequence ID" value="MBB6633645.1"/>
    <property type="molecule type" value="Genomic_DNA"/>
</dbReference>
<dbReference type="Gene3D" id="3.40.630.30">
    <property type="match status" value="1"/>
</dbReference>
<feature type="region of interest" description="Disordered" evidence="1">
    <location>
        <begin position="163"/>
        <end position="252"/>
    </location>
</feature>
<evidence type="ECO:0000313" key="4">
    <source>
        <dbReference type="Proteomes" id="UP000535838"/>
    </source>
</evidence>
<dbReference type="PANTHER" id="PTHR43617">
    <property type="entry name" value="L-AMINO ACID N-ACETYLTRANSFERASE"/>
    <property type="match status" value="1"/>
</dbReference>
<proteinExistence type="predicted"/>
<dbReference type="RefSeq" id="WP_185118875.1">
    <property type="nucleotide sequence ID" value="NZ_JACJVQ010000005.1"/>
</dbReference>
<accession>A0A841SUD0</accession>
<dbReference type="CDD" id="cd04301">
    <property type="entry name" value="NAT_SF"/>
    <property type="match status" value="1"/>
</dbReference>
<feature type="compositionally biased region" description="Polar residues" evidence="1">
    <location>
        <begin position="165"/>
        <end position="180"/>
    </location>
</feature>
<dbReference type="InterPro" id="IPR050276">
    <property type="entry name" value="MshD_Acetyltransferase"/>
</dbReference>
<feature type="domain" description="N-acetyltransferase" evidence="2">
    <location>
        <begin position="1"/>
        <end position="147"/>
    </location>
</feature>
<gene>
    <name evidence="3" type="ORF">H7B67_05955</name>
</gene>
<dbReference type="SUPFAM" id="SSF55729">
    <property type="entry name" value="Acyl-CoA N-acyltransferases (Nat)"/>
    <property type="match status" value="1"/>
</dbReference>
<reference evidence="3 4" key="1">
    <citation type="submission" date="2020-08" db="EMBL/GenBank/DDBJ databases">
        <title>Cohnella phylogeny.</title>
        <authorList>
            <person name="Dunlap C."/>
        </authorList>
    </citation>
    <scope>NUCLEOTIDE SEQUENCE [LARGE SCALE GENOMIC DNA]</scope>
    <source>
        <strain evidence="3 4">DSM 25241</strain>
    </source>
</reference>
<keyword evidence="4" id="KW-1185">Reference proteome</keyword>
<evidence type="ECO:0000256" key="1">
    <source>
        <dbReference type="SAM" id="MobiDB-lite"/>
    </source>
</evidence>
<sequence length="268" mass="30015">MIRWRQPRDTKGIVKLVRSQLVPKSPWAHPRDGRLYSEVAERLRNGSTLVAAKNRGGDPYGFLHMVIQNKVLFIDLLAVDPAYQNRRWGTELMQRAEEYGRKKGCIRSMLYVDKDNARGIRFYSRLGYSNAQYVEALLCYRMEKKLDPEPGWLWDYAAQGDAQRSPASAQRSVGSGQPQHSVGGGQRQRSPGSGQWQHSSGSRQPQHSAGSEHRQRSAGRPSADPWRTSKGSASPSRPGNNPAAPGAWKPVLGNELDAADNSWLLRRI</sequence>
<evidence type="ECO:0000259" key="2">
    <source>
        <dbReference type="PROSITE" id="PS51186"/>
    </source>
</evidence>
<dbReference type="AlphaFoldDB" id="A0A841SUD0"/>
<evidence type="ECO:0000313" key="3">
    <source>
        <dbReference type="EMBL" id="MBB6633645.1"/>
    </source>
</evidence>
<dbReference type="Proteomes" id="UP000535838">
    <property type="component" value="Unassembled WGS sequence"/>
</dbReference>
<dbReference type="InterPro" id="IPR016181">
    <property type="entry name" value="Acyl_CoA_acyltransferase"/>
</dbReference>
<dbReference type="InterPro" id="IPR000182">
    <property type="entry name" value="GNAT_dom"/>
</dbReference>